<dbReference type="PROSITE" id="PS50213">
    <property type="entry name" value="FAS1"/>
    <property type="match status" value="4"/>
</dbReference>
<evidence type="ECO:0000256" key="1">
    <source>
        <dbReference type="SAM" id="Phobius"/>
    </source>
</evidence>
<protein>
    <recommendedName>
        <fullName evidence="3">FAS1 domain-containing protein</fullName>
    </recommendedName>
</protein>
<evidence type="ECO:0000313" key="4">
    <source>
        <dbReference type="EMBL" id="CAD9363259.1"/>
    </source>
</evidence>
<evidence type="ECO:0000256" key="2">
    <source>
        <dbReference type="SAM" id="SignalP"/>
    </source>
</evidence>
<feature type="chain" id="PRO_5031130642" description="FAS1 domain-containing protein" evidence="2">
    <location>
        <begin position="19"/>
        <end position="770"/>
    </location>
</feature>
<accession>A0A7S2EXJ4</accession>
<evidence type="ECO:0000259" key="3">
    <source>
        <dbReference type="PROSITE" id="PS50213"/>
    </source>
</evidence>
<dbReference type="SUPFAM" id="SSF82153">
    <property type="entry name" value="FAS1 domain"/>
    <property type="match status" value="4"/>
</dbReference>
<feature type="transmembrane region" description="Helical" evidence="1">
    <location>
        <begin position="729"/>
        <end position="754"/>
    </location>
</feature>
<organism evidence="4">
    <name type="scientific">Stereomyxa ramosa</name>
    <dbReference type="NCBI Taxonomy" id="1078864"/>
    <lineage>
        <taxon>Eukaryota</taxon>
        <taxon>Amoebozoa</taxon>
        <taxon>Amoebozoa incertae sedis</taxon>
        <taxon>Stereomyxa</taxon>
    </lineage>
</organism>
<feature type="domain" description="FAS1" evidence="3">
    <location>
        <begin position="276"/>
        <end position="408"/>
    </location>
</feature>
<name>A0A7S2EXJ4_9EUKA</name>
<dbReference type="AlphaFoldDB" id="A0A7S2EXJ4"/>
<dbReference type="PANTHER" id="PTHR10900:SF77">
    <property type="entry name" value="FI19380P1"/>
    <property type="match status" value="1"/>
</dbReference>
<keyword evidence="1" id="KW-1133">Transmembrane helix</keyword>
<dbReference type="Gene3D" id="2.30.180.10">
    <property type="entry name" value="FAS1 domain"/>
    <property type="match status" value="4"/>
</dbReference>
<feature type="domain" description="FAS1" evidence="3">
    <location>
        <begin position="142"/>
        <end position="271"/>
    </location>
</feature>
<reference evidence="4" key="1">
    <citation type="submission" date="2021-01" db="EMBL/GenBank/DDBJ databases">
        <authorList>
            <person name="Corre E."/>
            <person name="Pelletier E."/>
            <person name="Niang G."/>
            <person name="Scheremetjew M."/>
            <person name="Finn R."/>
            <person name="Kale V."/>
            <person name="Holt S."/>
            <person name="Cochrane G."/>
            <person name="Meng A."/>
            <person name="Brown T."/>
            <person name="Cohen L."/>
        </authorList>
    </citation>
    <scope>NUCLEOTIDE SEQUENCE</scope>
    <source>
        <strain evidence="4">Chinc5</strain>
    </source>
</reference>
<keyword evidence="2" id="KW-0732">Signal</keyword>
<keyword evidence="1" id="KW-0472">Membrane</keyword>
<dbReference type="InterPro" id="IPR036378">
    <property type="entry name" value="FAS1_dom_sf"/>
</dbReference>
<feature type="domain" description="FAS1" evidence="3">
    <location>
        <begin position="413"/>
        <end position="549"/>
    </location>
</feature>
<dbReference type="SMART" id="SM00554">
    <property type="entry name" value="FAS1"/>
    <property type="match status" value="4"/>
</dbReference>
<dbReference type="EMBL" id="HBGP01000708">
    <property type="protein sequence ID" value="CAD9363259.1"/>
    <property type="molecule type" value="Transcribed_RNA"/>
</dbReference>
<feature type="signal peptide" evidence="2">
    <location>
        <begin position="1"/>
        <end position="18"/>
    </location>
</feature>
<keyword evidence="1" id="KW-0812">Transmembrane</keyword>
<dbReference type="InterPro" id="IPR000782">
    <property type="entry name" value="FAS1_domain"/>
</dbReference>
<gene>
    <name evidence="4" type="ORF">SRAM0439_LOCUS353</name>
</gene>
<feature type="domain" description="FAS1" evidence="3">
    <location>
        <begin position="555"/>
        <end position="713"/>
    </location>
</feature>
<dbReference type="InterPro" id="IPR050904">
    <property type="entry name" value="Adhesion/Biosynth-related"/>
</dbReference>
<proteinExistence type="predicted"/>
<sequence>MRSLLFICLVAVFASVQAMTVYETLVNHTSTFPDLVKYLNDPAHVALKTLLNDTNQITTIFAPQTFDNTTTIGDFNYLLHNNTLVSGFSAGQLVSTFYNSTTGGFPQQAKFSDNTTLQGATIGNHYAADNGVVYVADKALSIPSETNLDIINKTAATTNALIKKANLTDALAGTFSVFAPTDDAWSNDTRAVIKYLQGAYAGADLANALKDHVVTPLYYKYINGNATVKTLADRDVTITVTPSAATFGTGKISSADNLANNGDSFLIDTVQTGSVFFSAGKYLSTLSDYSNFYKALVKQAFFADYLDGTKQATFLAPSNDKLKTDNVSLDVLQYHVLPGTINLNVSGYYPTTLSLASLGNKSQPIMATHSDDGRIKVGNEEETAHAVQVGDSEIATAGGALYTIDDVLEIPEDDVSEIIADEFEEFNELVKLLPDNSTFKKKLAGSDFTIFAPTDDVVQSIPKPYRNILTNPNDTSFLEIALNYHGTDGTMFAEDLKNNSVLTMFDARHVTISRMGSVVTLDGEVSDANVVEANMLSTNGVVHGLDNILVPSTFVIDAMELIEVGLGAHTFTDLLNTSGLLNDTTYNLTKGGYVYFVPTDDAFDNLKDKDVITTNDTEELMDLLMDHISADARLFTKGLVNETCYDTLNKNGTLCAYCDKNYENWYVTLNKTDIDVDIDAPEPEGKNTSTNLMGYSTLSVPKVSYVYSLDGVLGEKEKKKNKGLGSTEIGLIVAGCIVAVLLAGAAVGGAVWYYRKNSNKDHYTEIAGGV</sequence>
<dbReference type="Pfam" id="PF02469">
    <property type="entry name" value="Fasciclin"/>
    <property type="match status" value="4"/>
</dbReference>
<dbReference type="PANTHER" id="PTHR10900">
    <property type="entry name" value="PERIOSTIN-RELATED"/>
    <property type="match status" value="1"/>
</dbReference>